<name>A0ACC1XDY7_MELAZ</name>
<proteinExistence type="predicted"/>
<reference evidence="1 2" key="1">
    <citation type="journal article" date="2023" name="Science">
        <title>Complex scaffold remodeling in plant triterpene biosynthesis.</title>
        <authorList>
            <person name="De La Pena R."/>
            <person name="Hodgson H."/>
            <person name="Liu J.C."/>
            <person name="Stephenson M.J."/>
            <person name="Martin A.C."/>
            <person name="Owen C."/>
            <person name="Harkess A."/>
            <person name="Leebens-Mack J."/>
            <person name="Jimenez L.E."/>
            <person name="Osbourn A."/>
            <person name="Sattely E.S."/>
        </authorList>
    </citation>
    <scope>NUCLEOTIDE SEQUENCE [LARGE SCALE GENOMIC DNA]</scope>
    <source>
        <strain evidence="2">cv. JPN11</strain>
        <tissue evidence="1">Leaf</tissue>
    </source>
</reference>
<evidence type="ECO:0000313" key="2">
    <source>
        <dbReference type="Proteomes" id="UP001164539"/>
    </source>
</evidence>
<organism evidence="1 2">
    <name type="scientific">Melia azedarach</name>
    <name type="common">Chinaberry tree</name>
    <dbReference type="NCBI Taxonomy" id="155640"/>
    <lineage>
        <taxon>Eukaryota</taxon>
        <taxon>Viridiplantae</taxon>
        <taxon>Streptophyta</taxon>
        <taxon>Embryophyta</taxon>
        <taxon>Tracheophyta</taxon>
        <taxon>Spermatophyta</taxon>
        <taxon>Magnoliopsida</taxon>
        <taxon>eudicotyledons</taxon>
        <taxon>Gunneridae</taxon>
        <taxon>Pentapetalae</taxon>
        <taxon>rosids</taxon>
        <taxon>malvids</taxon>
        <taxon>Sapindales</taxon>
        <taxon>Meliaceae</taxon>
        <taxon>Melia</taxon>
    </lineage>
</organism>
<sequence length="324" mass="37484">MEMEMETDSLVGFRFKPTDEEIIFLLKMKRLDPDFSVQTIKEIDFYNFDPWELPRFSGIQIKEPVWYYFYRPSSYKLSKSKSSERRKTKSGYWKITGRGSYLKTRISKDVIGRKKILSFCPRGSISKKTKPEWIMHEIRTKDDPLYKEDFVVCRLERRRDKKSSISTSNDSESSQEHMVVVQDASPESVLPTYRPFSNRNHVAEKTWELQLLSNQCRNGYDDLDIEFLPELHSPTCPEPGWLHSNSPINGCDLLNSHYDREPVNDPINSQRAFQIQNVSGFGGTGQTLSPEFNSSKSDGGICTEDEDEMGAETIDAWVKSLLVN</sequence>
<dbReference type="Proteomes" id="UP001164539">
    <property type="component" value="Chromosome 10"/>
</dbReference>
<keyword evidence="2" id="KW-1185">Reference proteome</keyword>
<gene>
    <name evidence="1" type="ORF">OWV82_018858</name>
</gene>
<dbReference type="EMBL" id="CM051403">
    <property type="protein sequence ID" value="KAJ4708998.1"/>
    <property type="molecule type" value="Genomic_DNA"/>
</dbReference>
<accession>A0ACC1XDY7</accession>
<protein>
    <submittedName>
        <fullName evidence="1">NAC domain containing protein</fullName>
    </submittedName>
</protein>
<comment type="caution">
    <text evidence="1">The sequence shown here is derived from an EMBL/GenBank/DDBJ whole genome shotgun (WGS) entry which is preliminary data.</text>
</comment>
<evidence type="ECO:0000313" key="1">
    <source>
        <dbReference type="EMBL" id="KAJ4708998.1"/>
    </source>
</evidence>